<dbReference type="PANTHER" id="PTHR33361:SF2">
    <property type="entry name" value="DUF885 DOMAIN-CONTAINING PROTEIN"/>
    <property type="match status" value="1"/>
</dbReference>
<accession>A0ABM8HD82</accession>
<feature type="region of interest" description="Disordered" evidence="1">
    <location>
        <begin position="556"/>
        <end position="742"/>
    </location>
</feature>
<feature type="compositionally biased region" description="Basic residues" evidence="1">
    <location>
        <begin position="679"/>
        <end position="696"/>
    </location>
</feature>
<feature type="compositionally biased region" description="Low complexity" evidence="1">
    <location>
        <begin position="579"/>
        <end position="588"/>
    </location>
</feature>
<gene>
    <name evidence="2" type="ORF">GCM10025872_25960</name>
</gene>
<reference evidence="2" key="1">
    <citation type="journal article" date="2014" name="Int. J. Syst. Evol. Microbiol.">
        <title>Complete genome of a new Firmicutes species belonging to the dominant human colonic microbiota ('Ruminococcus bicirculans') reveals two chromosomes and a selective capacity to utilize plant glucans.</title>
        <authorList>
            <consortium name="NISC Comparative Sequencing Program"/>
            <person name="Wegmann U."/>
            <person name="Louis P."/>
            <person name="Goesmann A."/>
            <person name="Henrissat B."/>
            <person name="Duncan S.H."/>
            <person name="Flint H.J."/>
        </authorList>
    </citation>
    <scope>NUCLEOTIDE SEQUENCE</scope>
    <source>
        <strain evidence="2">NBRC 110608</strain>
    </source>
</reference>
<dbReference type="InterPro" id="IPR036895">
    <property type="entry name" value="Uracil-DNA_glycosylase-like_sf"/>
</dbReference>
<evidence type="ECO:0008006" key="3">
    <source>
        <dbReference type="Google" id="ProtNLM"/>
    </source>
</evidence>
<proteinExistence type="predicted"/>
<feature type="compositionally biased region" description="Low complexity" evidence="1">
    <location>
        <begin position="697"/>
        <end position="711"/>
    </location>
</feature>
<dbReference type="SUPFAM" id="SSF52141">
    <property type="entry name" value="Uracil-DNA glycosylase-like"/>
    <property type="match status" value="1"/>
</dbReference>
<dbReference type="EMBL" id="AP027735">
    <property type="protein sequence ID" value="BDZ58939.1"/>
    <property type="molecule type" value="Genomic_DNA"/>
</dbReference>
<dbReference type="Gene3D" id="3.40.470.10">
    <property type="entry name" value="Uracil-DNA glycosylase-like domain"/>
    <property type="match status" value="1"/>
</dbReference>
<sequence>MNQTPTRKPTAVDAIAEKYHDESLALSPIMATYLGVPGHDGELDDFSPAGLAEHAELRERTLRELGAAEPEDEVDRVTVSAMTERLGLAQEFHEAGLDAMALNNIASPLQEMRDVLDLMPTDTSEQWSTVAARLRAMPAALDQWFESLEQARGEGRVAARRQVEACIQQTTDHTADDGYFATLVRDARAGDDELSDDVREDLAEAVREAAQAYAKAGDRLRADVLPHAPEADGCGREIYPLYSRTFLGASVDLEETYAWGQEELARIGAEMAETAERVKPGASVKEALAALDADPAYQLQGTDALREWMQTKADEAISELAGTHFDVPDPVRTIECMIAPTQTGGIYYTGPSEDFSRPGRMWWSVPKGVTEFGTWRELTTVYHEGVPGHHLQVAQTMYRSELLNSWRRMDAWTSGHGEGWALYAERLMDELGYLDDPGNRMGMLDGQSLRAARVVLDIGFHCGFEAPDEVGGGEWTYDKAWEFLGAHCDMNEGFLRFELDRYLGWPGQAPSYKIGERLWLQLRDEVKQREETPSTSRLFTVGRSTSVASVSTRCARRCSRHRHEPAARAAPGHRRAVRLSRAARPGLARRPRDGPHARRPRRRRRHPARGLGPLTGGAERPHLGVPGLPAAGRVARAGRDERAAGLVRRPAVLGPTRSGLRRPRGRGADRGARAGGQRHQPHRPAVHRRPVRRLAVRRAAPGGVRQPAAVVGGRGRSAARRDPHRGGGALRSPDNKPSTAEKATCAPWLDRDLQLAEPRLRSMLALGSIGWDAALGAARRLGWTVPRPKPRFGHGAEAMLTTAAGADVRLLGSYHVSQQNTFTGRLTEAMLDEVIARL</sequence>
<evidence type="ECO:0000313" key="2">
    <source>
        <dbReference type="EMBL" id="BDZ58939.1"/>
    </source>
</evidence>
<dbReference type="InterPro" id="IPR010281">
    <property type="entry name" value="DUF885"/>
</dbReference>
<protein>
    <recommendedName>
        <fullName evidence="3">DUF885 domain-containing protein</fullName>
    </recommendedName>
</protein>
<feature type="compositionally biased region" description="Basic residues" evidence="1">
    <location>
        <begin position="597"/>
        <end position="608"/>
    </location>
</feature>
<reference evidence="2" key="2">
    <citation type="submission" date="2023-02" db="EMBL/GenBank/DDBJ databases">
        <authorList>
            <person name="Sun Q."/>
            <person name="Mori K."/>
        </authorList>
    </citation>
    <scope>NUCLEOTIDE SEQUENCE</scope>
    <source>
        <strain evidence="2">NBRC 110608</strain>
    </source>
</reference>
<dbReference type="PANTHER" id="PTHR33361">
    <property type="entry name" value="GLR0591 PROTEIN"/>
    <property type="match status" value="1"/>
</dbReference>
<name>A0ABM8HD82_9MICO</name>
<dbReference type="Pfam" id="PF05960">
    <property type="entry name" value="DUF885"/>
    <property type="match status" value="1"/>
</dbReference>
<organism evidence="2">
    <name type="scientific">Barrientosiimonas endolithica</name>
    <dbReference type="NCBI Taxonomy" id="1535208"/>
    <lineage>
        <taxon>Bacteria</taxon>
        <taxon>Bacillati</taxon>
        <taxon>Actinomycetota</taxon>
        <taxon>Actinomycetes</taxon>
        <taxon>Micrococcales</taxon>
        <taxon>Dermacoccaceae</taxon>
        <taxon>Barrientosiimonas</taxon>
    </lineage>
</organism>
<evidence type="ECO:0000256" key="1">
    <source>
        <dbReference type="SAM" id="MobiDB-lite"/>
    </source>
</evidence>